<comment type="similarity">
    <text evidence="2">Belongs to the bacterial solute-binding protein 2 family.</text>
</comment>
<evidence type="ECO:0000256" key="2">
    <source>
        <dbReference type="ARBA" id="ARBA00007639"/>
    </source>
</evidence>
<dbReference type="GO" id="GO:0030313">
    <property type="term" value="C:cell envelope"/>
    <property type="evidence" value="ECO:0007669"/>
    <property type="project" value="UniProtKB-SubCell"/>
</dbReference>
<sequence length="313" mass="33503">MKTKIALTSLAMALMLGSGAALADIKIGVAMSQFDDTWLTYLRDDMNAKAKTMSTTEKVDLQFVDARADVNKQLDQVKDLINKKVDALIVNPVDTAATARITKDAVAAGIPLVYVNRRPDDPKLPAGVATVTSDDMEAGRLQAQYIADKLKGKGSVMILLGDLANNSTQNRTKGIKEVLAKYPDIKIDQEQTGIWLRQKGMDLTNDWLTQGRKFNAVLANNDEMAIGAAMALKQAGVDVDKGSVLVAGVDGTPDGLSAVTKGDLAVSVFQDAKGQADGAIDAAVKMAKKEKVEPQAIIIPYRLITPENVATFK</sequence>
<comment type="subcellular location">
    <subcellularLocation>
        <location evidence="1">Cell envelope</location>
    </subcellularLocation>
</comment>
<dbReference type="Gene3D" id="3.40.50.2300">
    <property type="match status" value="2"/>
</dbReference>
<dbReference type="GO" id="GO:0030246">
    <property type="term" value="F:carbohydrate binding"/>
    <property type="evidence" value="ECO:0007669"/>
    <property type="project" value="UniProtKB-ARBA"/>
</dbReference>
<dbReference type="Pfam" id="PF13407">
    <property type="entry name" value="Peripla_BP_4"/>
    <property type="match status" value="1"/>
</dbReference>
<accession>A0AAW5IY69</accession>
<evidence type="ECO:0000313" key="7">
    <source>
        <dbReference type="Proteomes" id="UP001206018"/>
    </source>
</evidence>
<dbReference type="RefSeq" id="WP_255884646.1">
    <property type="nucleotide sequence ID" value="NZ_JANAKN010000010.1"/>
</dbReference>
<dbReference type="PANTHER" id="PTHR46847:SF1">
    <property type="entry name" value="D-ALLOSE-BINDING PERIPLASMIC PROTEIN-RELATED"/>
    <property type="match status" value="1"/>
</dbReference>
<dbReference type="AlphaFoldDB" id="A0AAW5IY69"/>
<dbReference type="SUPFAM" id="SSF53822">
    <property type="entry name" value="Periplasmic binding protein-like I"/>
    <property type="match status" value="1"/>
</dbReference>
<dbReference type="InterPro" id="IPR025997">
    <property type="entry name" value="SBP_2_dom"/>
</dbReference>
<gene>
    <name evidence="6" type="ORF">NLO85_05875</name>
</gene>
<dbReference type="GO" id="GO:0055085">
    <property type="term" value="P:transmembrane transport"/>
    <property type="evidence" value="ECO:0007669"/>
    <property type="project" value="UniProtKB-ARBA"/>
</dbReference>
<feature type="signal peptide" evidence="4">
    <location>
        <begin position="1"/>
        <end position="23"/>
    </location>
</feature>
<protein>
    <submittedName>
        <fullName evidence="6">Sugar ABC transporter substrate-binding protein</fullName>
    </submittedName>
</protein>
<feature type="domain" description="Periplasmic binding protein" evidence="5">
    <location>
        <begin position="27"/>
        <end position="291"/>
    </location>
</feature>
<dbReference type="CDD" id="cd06301">
    <property type="entry name" value="PBP1_rhizopine_binding-like"/>
    <property type="match status" value="1"/>
</dbReference>
<organism evidence="6 7">
    <name type="scientific">Pseudomonas savastanoi</name>
    <name type="common">Pseudomonas syringae pv. savastanoi</name>
    <dbReference type="NCBI Taxonomy" id="29438"/>
    <lineage>
        <taxon>Bacteria</taxon>
        <taxon>Pseudomonadati</taxon>
        <taxon>Pseudomonadota</taxon>
        <taxon>Gammaproteobacteria</taxon>
        <taxon>Pseudomonadales</taxon>
        <taxon>Pseudomonadaceae</taxon>
        <taxon>Pseudomonas</taxon>
    </lineage>
</organism>
<proteinExistence type="inferred from homology"/>
<name>A0AAW5IY69_PSESS</name>
<reference evidence="6" key="1">
    <citation type="submission" date="2022-07" db="EMBL/GenBank/DDBJ databases">
        <title>The diversity of lipopeptides in the P. syringae complex parallels phylogeny and sheds light on structural diversification during evolutionary history.</title>
        <authorList>
            <person name="Bricout A."/>
            <person name="Morris C.E."/>
            <person name="Chandeysson C."/>
            <person name="Duban M."/>
            <person name="Boistel C."/>
            <person name="Chataigne G."/>
            <person name="Lecouturier D."/>
            <person name="Jacques P."/>
            <person name="Leclere V."/>
            <person name="Rochex A."/>
        </authorList>
    </citation>
    <scope>NUCLEOTIDE SEQUENCE</scope>
    <source>
        <strain evidence="6">LYR0002</strain>
    </source>
</reference>
<evidence type="ECO:0000313" key="6">
    <source>
        <dbReference type="EMBL" id="MCQ3020113.1"/>
    </source>
</evidence>
<dbReference type="Proteomes" id="UP001206018">
    <property type="component" value="Unassembled WGS sequence"/>
</dbReference>
<evidence type="ECO:0000256" key="4">
    <source>
        <dbReference type="SAM" id="SignalP"/>
    </source>
</evidence>
<feature type="chain" id="PRO_5043823444" evidence="4">
    <location>
        <begin position="24"/>
        <end position="313"/>
    </location>
</feature>
<dbReference type="EMBL" id="JANAKN010000010">
    <property type="protein sequence ID" value="MCQ3020113.1"/>
    <property type="molecule type" value="Genomic_DNA"/>
</dbReference>
<evidence type="ECO:0000256" key="1">
    <source>
        <dbReference type="ARBA" id="ARBA00004196"/>
    </source>
</evidence>
<keyword evidence="3 4" id="KW-0732">Signal</keyword>
<evidence type="ECO:0000259" key="5">
    <source>
        <dbReference type="Pfam" id="PF13407"/>
    </source>
</evidence>
<dbReference type="PANTHER" id="PTHR46847">
    <property type="entry name" value="D-ALLOSE-BINDING PERIPLASMIC PROTEIN-RELATED"/>
    <property type="match status" value="1"/>
</dbReference>
<dbReference type="InterPro" id="IPR028082">
    <property type="entry name" value="Peripla_BP_I"/>
</dbReference>
<comment type="caution">
    <text evidence="6">The sequence shown here is derived from an EMBL/GenBank/DDBJ whole genome shotgun (WGS) entry which is preliminary data.</text>
</comment>
<evidence type="ECO:0000256" key="3">
    <source>
        <dbReference type="ARBA" id="ARBA00022729"/>
    </source>
</evidence>